<feature type="domain" description="AB hydrolase-1" evidence="1">
    <location>
        <begin position="70"/>
        <end position="174"/>
    </location>
</feature>
<dbReference type="Pfam" id="PF00561">
    <property type="entry name" value="Abhydrolase_1"/>
    <property type="match status" value="1"/>
</dbReference>
<dbReference type="PRINTS" id="PR00111">
    <property type="entry name" value="ABHYDROLASE"/>
</dbReference>
<reference evidence="2 3" key="1">
    <citation type="submission" date="2016-10" db="EMBL/GenBank/DDBJ databases">
        <authorList>
            <person name="de Groot N.N."/>
        </authorList>
    </citation>
    <scope>NUCLEOTIDE SEQUENCE [LARGE SCALE GENOMIC DNA]</scope>
    <source>
        <strain evidence="2 3">Nv1</strain>
    </source>
</reference>
<evidence type="ECO:0000259" key="1">
    <source>
        <dbReference type="Pfam" id="PF00561"/>
    </source>
</evidence>
<evidence type="ECO:0000313" key="3">
    <source>
        <dbReference type="Proteomes" id="UP000198620"/>
    </source>
</evidence>
<keyword evidence="3" id="KW-1185">Reference proteome</keyword>
<dbReference type="InterPro" id="IPR000073">
    <property type="entry name" value="AB_hydrolase_1"/>
</dbReference>
<sequence length="284" mass="30965">MLVAMCFGGCTSVDEWQRGLAYAPSREMMGLPELESLAFTDQWIESPAVDGVAAGLLHGWWIPNSSSDAPAVLYLHGNAGNISSNRNISLIHSLHRAGFAVLAIDYRGYGRSSPALPNESALYADAQAAWERMLNLAPHSKKRLIYGHSLGGAVAINLALTATHLDALVVEGTYTSFSEVVETTSYGWLPLSLILTQKYTSDEKIRNIRIPKLFIHGSSDEVIPVEMGKRLFALSLEPKSLLIVPDGRHRDAAVKAGDEWIKAMRRLAGLEKPKQAPHPSPSIQ</sequence>
<dbReference type="AlphaFoldDB" id="A0A1H7MCP0"/>
<organism evidence="2 3">
    <name type="scientific">Nitrosovibrio tenuis</name>
    <dbReference type="NCBI Taxonomy" id="1233"/>
    <lineage>
        <taxon>Bacteria</taxon>
        <taxon>Pseudomonadati</taxon>
        <taxon>Pseudomonadota</taxon>
        <taxon>Betaproteobacteria</taxon>
        <taxon>Nitrosomonadales</taxon>
        <taxon>Nitrosomonadaceae</taxon>
        <taxon>Nitrosovibrio</taxon>
    </lineage>
</organism>
<dbReference type="STRING" id="1233.SAMN05216387_1058"/>
<proteinExistence type="predicted"/>
<accession>A0A1H7MCP0</accession>
<evidence type="ECO:0000313" key="2">
    <source>
        <dbReference type="EMBL" id="SEL08495.1"/>
    </source>
</evidence>
<name>A0A1H7MCP0_9PROT</name>
<dbReference type="SUPFAM" id="SSF53474">
    <property type="entry name" value="alpha/beta-Hydrolases"/>
    <property type="match status" value="1"/>
</dbReference>
<dbReference type="EMBL" id="FOBH01000005">
    <property type="protein sequence ID" value="SEL08495.1"/>
    <property type="molecule type" value="Genomic_DNA"/>
</dbReference>
<dbReference type="InterPro" id="IPR029058">
    <property type="entry name" value="AB_hydrolase_fold"/>
</dbReference>
<dbReference type="PANTHER" id="PTHR12277">
    <property type="entry name" value="ALPHA/BETA HYDROLASE DOMAIN-CONTAINING PROTEIN"/>
    <property type="match status" value="1"/>
</dbReference>
<dbReference type="PANTHER" id="PTHR12277:SF81">
    <property type="entry name" value="PROTEIN ABHD13"/>
    <property type="match status" value="1"/>
</dbReference>
<gene>
    <name evidence="2" type="ORF">SAMN05216387_1058</name>
</gene>
<protein>
    <recommendedName>
        <fullName evidence="1">AB hydrolase-1 domain-containing protein</fullName>
    </recommendedName>
</protein>
<dbReference type="Gene3D" id="3.40.50.1820">
    <property type="entry name" value="alpha/beta hydrolase"/>
    <property type="match status" value="1"/>
</dbReference>
<dbReference type="Proteomes" id="UP000198620">
    <property type="component" value="Unassembled WGS sequence"/>
</dbReference>